<evidence type="ECO:0000313" key="4">
    <source>
        <dbReference type="Proteomes" id="UP000516437"/>
    </source>
</evidence>
<dbReference type="PANTHER" id="PTHR47005">
    <property type="entry name" value="HEAVY METAL TRANSPORT/DETOXIFICATION SUPERFAMILY PROTEIN"/>
    <property type="match status" value="1"/>
</dbReference>
<dbReference type="SUPFAM" id="SSF55008">
    <property type="entry name" value="HMA, heavy metal-associated domain"/>
    <property type="match status" value="1"/>
</dbReference>
<feature type="compositionally biased region" description="Basic and acidic residues" evidence="1">
    <location>
        <begin position="85"/>
        <end position="99"/>
    </location>
</feature>
<evidence type="ECO:0000259" key="2">
    <source>
        <dbReference type="PROSITE" id="PS50846"/>
    </source>
</evidence>
<feature type="region of interest" description="Disordered" evidence="1">
    <location>
        <begin position="76"/>
        <end position="105"/>
    </location>
</feature>
<dbReference type="PROSITE" id="PS50846">
    <property type="entry name" value="HMA_2"/>
    <property type="match status" value="1"/>
</dbReference>
<dbReference type="AlphaFoldDB" id="A0A6A1W8V9"/>
<reference evidence="3 4" key="1">
    <citation type="journal article" date="2019" name="Plant Biotechnol. J.">
        <title>The red bayberry genome and genetic basis of sex determination.</title>
        <authorList>
            <person name="Jia H.M."/>
            <person name="Jia H.J."/>
            <person name="Cai Q.L."/>
            <person name="Wang Y."/>
            <person name="Zhao H.B."/>
            <person name="Yang W.F."/>
            <person name="Wang G.Y."/>
            <person name="Li Y.H."/>
            <person name="Zhan D.L."/>
            <person name="Shen Y.T."/>
            <person name="Niu Q.F."/>
            <person name="Chang L."/>
            <person name="Qiu J."/>
            <person name="Zhao L."/>
            <person name="Xie H.B."/>
            <person name="Fu W.Y."/>
            <person name="Jin J."/>
            <person name="Li X.W."/>
            <person name="Jiao Y."/>
            <person name="Zhou C.C."/>
            <person name="Tu T."/>
            <person name="Chai C.Y."/>
            <person name="Gao J.L."/>
            <person name="Fan L.J."/>
            <person name="van de Weg E."/>
            <person name="Wang J.Y."/>
            <person name="Gao Z.S."/>
        </authorList>
    </citation>
    <scope>NUCLEOTIDE SEQUENCE [LARGE SCALE GENOMIC DNA]</scope>
    <source>
        <tissue evidence="3">Leaves</tissue>
    </source>
</reference>
<dbReference type="Proteomes" id="UP000516437">
    <property type="component" value="Chromosome 2"/>
</dbReference>
<name>A0A6A1W8V9_9ROSI</name>
<evidence type="ECO:0000313" key="3">
    <source>
        <dbReference type="EMBL" id="KAB1221704.1"/>
    </source>
</evidence>
<sequence length="184" mass="20427">MGEIQKVTTIMVLKVDLQCCRCYKKVKKVLCKFPQIQDQVYDEKNNTVTIKVVCCSPDKIKAKICCKGGDSIKGIEIKPPPKPVKKIEPEKKEPDEKPKQPPPPPAVVPVCPPPRGIPIGACCRECSEGYGGGPCFQGYGCRPPPCYEAYWRPVYDSYGGGYRHCYVSPCYYISEENPAGCTIM</sequence>
<dbReference type="InterPro" id="IPR006121">
    <property type="entry name" value="HMA_dom"/>
</dbReference>
<feature type="domain" description="HMA" evidence="2">
    <location>
        <begin position="8"/>
        <end position="72"/>
    </location>
</feature>
<dbReference type="InterPro" id="IPR036163">
    <property type="entry name" value="HMA_dom_sf"/>
</dbReference>
<dbReference type="Gene3D" id="3.30.70.100">
    <property type="match status" value="1"/>
</dbReference>
<protein>
    <recommendedName>
        <fullName evidence="2">HMA domain-containing protein</fullName>
    </recommendedName>
</protein>
<organism evidence="3 4">
    <name type="scientific">Morella rubra</name>
    <name type="common">Chinese bayberry</name>
    <dbReference type="NCBI Taxonomy" id="262757"/>
    <lineage>
        <taxon>Eukaryota</taxon>
        <taxon>Viridiplantae</taxon>
        <taxon>Streptophyta</taxon>
        <taxon>Embryophyta</taxon>
        <taxon>Tracheophyta</taxon>
        <taxon>Spermatophyta</taxon>
        <taxon>Magnoliopsida</taxon>
        <taxon>eudicotyledons</taxon>
        <taxon>Gunneridae</taxon>
        <taxon>Pentapetalae</taxon>
        <taxon>rosids</taxon>
        <taxon>fabids</taxon>
        <taxon>Fagales</taxon>
        <taxon>Myricaceae</taxon>
        <taxon>Morella</taxon>
    </lineage>
</organism>
<keyword evidence="4" id="KW-1185">Reference proteome</keyword>
<dbReference type="GO" id="GO:0046872">
    <property type="term" value="F:metal ion binding"/>
    <property type="evidence" value="ECO:0007669"/>
    <property type="project" value="InterPro"/>
</dbReference>
<evidence type="ECO:0000256" key="1">
    <source>
        <dbReference type="SAM" id="MobiDB-lite"/>
    </source>
</evidence>
<gene>
    <name evidence="3" type="ORF">CJ030_MR2G006277</name>
</gene>
<proteinExistence type="predicted"/>
<accession>A0A6A1W8V9</accession>
<dbReference type="PANTHER" id="PTHR47005:SF5">
    <property type="entry name" value="HEAVY METAL TRANSPORT_DETOXIFICATION SUPERFAMILY PROTEIN"/>
    <property type="match status" value="1"/>
</dbReference>
<dbReference type="OrthoDB" id="785270at2759"/>
<dbReference type="EMBL" id="RXIC02000020">
    <property type="protein sequence ID" value="KAB1221704.1"/>
    <property type="molecule type" value="Genomic_DNA"/>
</dbReference>
<comment type="caution">
    <text evidence="3">The sequence shown here is derived from an EMBL/GenBank/DDBJ whole genome shotgun (WGS) entry which is preliminary data.</text>
</comment>